<evidence type="ECO:0000259" key="1">
    <source>
        <dbReference type="Pfam" id="PF05368"/>
    </source>
</evidence>
<dbReference type="SUPFAM" id="SSF51735">
    <property type="entry name" value="NAD(P)-binding Rossmann-fold domains"/>
    <property type="match status" value="1"/>
</dbReference>
<sequence length="316" mass="35141">MDDKKIAIFPASGKLGRSLLRHISEAIDPNQLVLITRFPSKLDNYRDSGAIVRQADYDAPETLENVFSGANTLFLISYASFEHEHRSKAHRTAIDCARRSGVKHIFYSSLAYGAGGGFSKAHVMQAHLDTERYLAKISDEDASFSYTCIREGLYSESFPIYTAFFSLKHPLDEIRIPHNGQAPGIAWAKIDELGEASAAILLSSFHATHDEVRDKNRTILLSGPREWSLTETVQLLGRVIGKEVKICEVTVEEYVTQPHVSEAHTIKGKKMGREWATAFEAIRDGEASIVTLSLKEILGREPEDFETTVCNLVANA</sequence>
<reference evidence="2 3" key="1">
    <citation type="journal article" date="2020" name="ISME J.">
        <title>Uncovering the hidden diversity of litter-decomposition mechanisms in mushroom-forming fungi.</title>
        <authorList>
            <person name="Floudas D."/>
            <person name="Bentzer J."/>
            <person name="Ahren D."/>
            <person name="Johansson T."/>
            <person name="Persson P."/>
            <person name="Tunlid A."/>
        </authorList>
    </citation>
    <scope>NUCLEOTIDE SEQUENCE [LARGE SCALE GENOMIC DNA]</scope>
    <source>
        <strain evidence="2 3">CBS 406.79</strain>
    </source>
</reference>
<dbReference type="InterPro" id="IPR008030">
    <property type="entry name" value="NmrA-like"/>
</dbReference>
<dbReference type="Gene3D" id="3.90.25.10">
    <property type="entry name" value="UDP-galactose 4-epimerase, domain 1"/>
    <property type="match status" value="1"/>
</dbReference>
<dbReference type="Proteomes" id="UP000518752">
    <property type="component" value="Unassembled WGS sequence"/>
</dbReference>
<keyword evidence="3" id="KW-1185">Reference proteome</keyword>
<name>A0A8H5G5L0_9AGAR</name>
<evidence type="ECO:0000313" key="3">
    <source>
        <dbReference type="Proteomes" id="UP000518752"/>
    </source>
</evidence>
<dbReference type="InterPro" id="IPR036291">
    <property type="entry name" value="NAD(P)-bd_dom_sf"/>
</dbReference>
<organism evidence="2 3">
    <name type="scientific">Collybiopsis confluens</name>
    <dbReference type="NCBI Taxonomy" id="2823264"/>
    <lineage>
        <taxon>Eukaryota</taxon>
        <taxon>Fungi</taxon>
        <taxon>Dikarya</taxon>
        <taxon>Basidiomycota</taxon>
        <taxon>Agaricomycotina</taxon>
        <taxon>Agaricomycetes</taxon>
        <taxon>Agaricomycetidae</taxon>
        <taxon>Agaricales</taxon>
        <taxon>Marasmiineae</taxon>
        <taxon>Omphalotaceae</taxon>
        <taxon>Collybiopsis</taxon>
    </lineage>
</organism>
<dbReference type="PANTHER" id="PTHR47129:SF1">
    <property type="entry name" value="NMRA-LIKE DOMAIN-CONTAINING PROTEIN"/>
    <property type="match status" value="1"/>
</dbReference>
<dbReference type="InterPro" id="IPR052718">
    <property type="entry name" value="NmrA-type_oxidoreductase"/>
</dbReference>
<protein>
    <recommendedName>
        <fullName evidence="1">NmrA-like domain-containing protein</fullName>
    </recommendedName>
</protein>
<gene>
    <name evidence="2" type="ORF">D9757_012262</name>
</gene>
<accession>A0A8H5G5L0</accession>
<dbReference type="PANTHER" id="PTHR47129">
    <property type="entry name" value="QUINONE OXIDOREDUCTASE 2"/>
    <property type="match status" value="1"/>
</dbReference>
<dbReference type="Gene3D" id="3.40.50.720">
    <property type="entry name" value="NAD(P)-binding Rossmann-like Domain"/>
    <property type="match status" value="1"/>
</dbReference>
<dbReference type="OrthoDB" id="419598at2759"/>
<comment type="caution">
    <text evidence="2">The sequence shown here is derived from an EMBL/GenBank/DDBJ whole genome shotgun (WGS) entry which is preliminary data.</text>
</comment>
<dbReference type="EMBL" id="JAACJN010000230">
    <property type="protein sequence ID" value="KAF5358743.1"/>
    <property type="molecule type" value="Genomic_DNA"/>
</dbReference>
<feature type="domain" description="NmrA-like" evidence="1">
    <location>
        <begin position="3"/>
        <end position="257"/>
    </location>
</feature>
<dbReference type="AlphaFoldDB" id="A0A8H5G5L0"/>
<dbReference type="Pfam" id="PF05368">
    <property type="entry name" value="NmrA"/>
    <property type="match status" value="1"/>
</dbReference>
<evidence type="ECO:0000313" key="2">
    <source>
        <dbReference type="EMBL" id="KAF5358743.1"/>
    </source>
</evidence>
<proteinExistence type="predicted"/>